<dbReference type="SUPFAM" id="SSF55347">
    <property type="entry name" value="Glyceraldehyde-3-phosphate dehydrogenase-like, C-terminal domain"/>
    <property type="match status" value="1"/>
</dbReference>
<dbReference type="PANTHER" id="PTHR42840">
    <property type="entry name" value="NAD(P)-BINDING ROSSMANN-FOLD SUPERFAMILY PROTEIN-RELATED"/>
    <property type="match status" value="1"/>
</dbReference>
<name>A0AAV9N6F1_9EURO</name>
<reference evidence="4 5" key="1">
    <citation type="submission" date="2023-08" db="EMBL/GenBank/DDBJ databases">
        <title>Black Yeasts Isolated from many extreme environments.</title>
        <authorList>
            <person name="Coleine C."/>
            <person name="Stajich J.E."/>
            <person name="Selbmann L."/>
        </authorList>
    </citation>
    <scope>NUCLEOTIDE SEQUENCE [LARGE SCALE GENOMIC DNA]</scope>
    <source>
        <strain evidence="4 5">CCFEE 5792</strain>
    </source>
</reference>
<dbReference type="GO" id="GO:0016491">
    <property type="term" value="F:oxidoreductase activity"/>
    <property type="evidence" value="ECO:0007669"/>
    <property type="project" value="TreeGrafter"/>
</dbReference>
<comment type="similarity">
    <text evidence="1">Belongs to the Gfo/Idh/MocA family.</text>
</comment>
<evidence type="ECO:0008006" key="6">
    <source>
        <dbReference type="Google" id="ProtNLM"/>
    </source>
</evidence>
<dbReference type="Gene3D" id="3.40.50.720">
    <property type="entry name" value="NAD(P)-binding Rossmann-like Domain"/>
    <property type="match status" value="1"/>
</dbReference>
<gene>
    <name evidence="4" type="ORF">LTR84_004243</name>
</gene>
<evidence type="ECO:0000259" key="2">
    <source>
        <dbReference type="Pfam" id="PF01408"/>
    </source>
</evidence>
<feature type="domain" description="Gfo/Idh/MocA-like oxidoreductase N-terminal" evidence="2">
    <location>
        <begin position="8"/>
        <end position="112"/>
    </location>
</feature>
<accession>A0AAV9N6F1</accession>
<dbReference type="GO" id="GO:0000166">
    <property type="term" value="F:nucleotide binding"/>
    <property type="evidence" value="ECO:0007669"/>
    <property type="project" value="InterPro"/>
</dbReference>
<dbReference type="GO" id="GO:0005737">
    <property type="term" value="C:cytoplasm"/>
    <property type="evidence" value="ECO:0007669"/>
    <property type="project" value="TreeGrafter"/>
</dbReference>
<dbReference type="Pfam" id="PF22725">
    <property type="entry name" value="GFO_IDH_MocA_C3"/>
    <property type="match status" value="1"/>
</dbReference>
<feature type="domain" description="GFO/IDH/MocA-like oxidoreductase" evidence="3">
    <location>
        <begin position="131"/>
        <end position="256"/>
    </location>
</feature>
<evidence type="ECO:0000259" key="3">
    <source>
        <dbReference type="Pfam" id="PF22725"/>
    </source>
</evidence>
<dbReference type="InterPro" id="IPR000683">
    <property type="entry name" value="Gfo/Idh/MocA-like_OxRdtase_N"/>
</dbReference>
<evidence type="ECO:0000313" key="4">
    <source>
        <dbReference type="EMBL" id="KAK5049314.1"/>
    </source>
</evidence>
<dbReference type="Pfam" id="PF01408">
    <property type="entry name" value="GFO_IDH_MocA"/>
    <property type="match status" value="1"/>
</dbReference>
<evidence type="ECO:0000313" key="5">
    <source>
        <dbReference type="Proteomes" id="UP001358417"/>
    </source>
</evidence>
<comment type="caution">
    <text evidence="4">The sequence shown here is derived from an EMBL/GenBank/DDBJ whole genome shotgun (WGS) entry which is preliminary data.</text>
</comment>
<sequence>MKSPKLSLALAGLGIVGKKHATNILKQSRVIDFVACFAPTPAEFQWAVANLTSHGVFIYSQYEEMVAHPGLDAVLISTAAVVHEVEVVQALDQNLHVLCEKPLSTNLEAAAREKPNLKVMCGFSRRFDESYRHAKQITTTGLIGDPSFIRCQSCDRYDAGGFLVQYSELSGGIFIDLGIHDIDLTLWFLGEDLVLKSVTATGAATLHPQLLSTNDRDNAMGLVEFHGGKVAQYYVSRIMAHGQEDSADIIGTEGKVTVNSQPARNLVNLYHAGGVTREVPQDFWARYEHSFSEELREFADCCLLDTTLPMNLAVAVKSVEIAAALQESLITGRQIRFNEQGQRLLMATL</sequence>
<keyword evidence="5" id="KW-1185">Reference proteome</keyword>
<dbReference type="RefSeq" id="XP_064704359.1">
    <property type="nucleotide sequence ID" value="XM_064847820.1"/>
</dbReference>
<dbReference type="EMBL" id="JAVRRD010000019">
    <property type="protein sequence ID" value="KAK5049314.1"/>
    <property type="molecule type" value="Genomic_DNA"/>
</dbReference>
<dbReference type="GeneID" id="89972421"/>
<dbReference type="AlphaFoldDB" id="A0AAV9N6F1"/>
<protein>
    <recommendedName>
        <fullName evidence="6">Gfo/Idh/MocA-like oxidoreductase N-terminal domain-containing protein</fullName>
    </recommendedName>
</protein>
<dbReference type="Proteomes" id="UP001358417">
    <property type="component" value="Unassembled WGS sequence"/>
</dbReference>
<dbReference type="Gene3D" id="3.30.360.10">
    <property type="entry name" value="Dihydrodipicolinate Reductase, domain 2"/>
    <property type="match status" value="1"/>
</dbReference>
<dbReference type="SUPFAM" id="SSF51735">
    <property type="entry name" value="NAD(P)-binding Rossmann-fold domains"/>
    <property type="match status" value="1"/>
</dbReference>
<dbReference type="GO" id="GO:0006740">
    <property type="term" value="P:NADPH regeneration"/>
    <property type="evidence" value="ECO:0007669"/>
    <property type="project" value="TreeGrafter"/>
</dbReference>
<organism evidence="4 5">
    <name type="scientific">Exophiala bonariae</name>
    <dbReference type="NCBI Taxonomy" id="1690606"/>
    <lineage>
        <taxon>Eukaryota</taxon>
        <taxon>Fungi</taxon>
        <taxon>Dikarya</taxon>
        <taxon>Ascomycota</taxon>
        <taxon>Pezizomycotina</taxon>
        <taxon>Eurotiomycetes</taxon>
        <taxon>Chaetothyriomycetidae</taxon>
        <taxon>Chaetothyriales</taxon>
        <taxon>Herpotrichiellaceae</taxon>
        <taxon>Exophiala</taxon>
    </lineage>
</organism>
<evidence type="ECO:0000256" key="1">
    <source>
        <dbReference type="ARBA" id="ARBA00010928"/>
    </source>
</evidence>
<proteinExistence type="inferred from homology"/>
<dbReference type="InterPro" id="IPR055170">
    <property type="entry name" value="GFO_IDH_MocA-like_dom"/>
</dbReference>
<dbReference type="InterPro" id="IPR036291">
    <property type="entry name" value="NAD(P)-bd_dom_sf"/>
</dbReference>
<dbReference type="PANTHER" id="PTHR42840:SF11">
    <property type="entry name" value="BINDING ROSSMANN FOLD OXIDOREDUCTASE, PUTATIVE (AFU_ORTHOLOGUE AFUA_6G09900)-RELATED"/>
    <property type="match status" value="1"/>
</dbReference>